<organism evidence="16 17">
    <name type="scientific">Ramlibacter lithotrophicus</name>
    <dbReference type="NCBI Taxonomy" id="2606681"/>
    <lineage>
        <taxon>Bacteria</taxon>
        <taxon>Pseudomonadati</taxon>
        <taxon>Pseudomonadota</taxon>
        <taxon>Betaproteobacteria</taxon>
        <taxon>Burkholderiales</taxon>
        <taxon>Comamonadaceae</taxon>
        <taxon>Ramlibacter</taxon>
    </lineage>
</organism>
<evidence type="ECO:0000256" key="8">
    <source>
        <dbReference type="ARBA" id="ARBA00023004"/>
    </source>
</evidence>
<dbReference type="GO" id="GO:0051539">
    <property type="term" value="F:4 iron, 4 sulfur cluster binding"/>
    <property type="evidence" value="ECO:0007669"/>
    <property type="project" value="UniProtKB-KW"/>
</dbReference>
<evidence type="ECO:0000313" key="17">
    <source>
        <dbReference type="Proteomes" id="UP000521868"/>
    </source>
</evidence>
<keyword evidence="1" id="KW-0004">4Fe-4S</keyword>
<dbReference type="PANTHER" id="PTHR11472:SF34">
    <property type="entry name" value="REGULATOR OF TELOMERE ELONGATION HELICASE 1"/>
    <property type="match status" value="1"/>
</dbReference>
<keyword evidence="2" id="KW-0479">Metal-binding</keyword>
<evidence type="ECO:0000256" key="14">
    <source>
        <dbReference type="SAM" id="MobiDB-lite"/>
    </source>
</evidence>
<keyword evidence="3" id="KW-0547">Nucleotide-binding</keyword>
<dbReference type="Gene3D" id="3.40.50.300">
    <property type="entry name" value="P-loop containing nucleotide triphosphate hydrolases"/>
    <property type="match status" value="2"/>
</dbReference>
<keyword evidence="7" id="KW-0067">ATP-binding</keyword>
<dbReference type="GO" id="GO:0016818">
    <property type="term" value="F:hydrolase activity, acting on acid anhydrides, in phosphorus-containing anhydrides"/>
    <property type="evidence" value="ECO:0007669"/>
    <property type="project" value="InterPro"/>
</dbReference>
<keyword evidence="11" id="KW-0234">DNA repair</keyword>
<dbReference type="InterPro" id="IPR045028">
    <property type="entry name" value="DinG/Rad3-like"/>
</dbReference>
<evidence type="ECO:0000256" key="7">
    <source>
        <dbReference type="ARBA" id="ARBA00022840"/>
    </source>
</evidence>
<evidence type="ECO:0000313" key="16">
    <source>
        <dbReference type="EMBL" id="NKE67891.1"/>
    </source>
</evidence>
<dbReference type="InterPro" id="IPR006554">
    <property type="entry name" value="Helicase-like_DEXD_c2"/>
</dbReference>
<dbReference type="GO" id="GO:0046872">
    <property type="term" value="F:metal ion binding"/>
    <property type="evidence" value="ECO:0007669"/>
    <property type="project" value="UniProtKB-KW"/>
</dbReference>
<evidence type="ECO:0000256" key="2">
    <source>
        <dbReference type="ARBA" id="ARBA00022723"/>
    </source>
</evidence>
<comment type="caution">
    <text evidence="16">The sequence shown here is derived from an EMBL/GenBank/DDBJ whole genome shotgun (WGS) entry which is preliminary data.</text>
</comment>
<dbReference type="AlphaFoldDB" id="A0A7X6DIQ1"/>
<evidence type="ECO:0000256" key="9">
    <source>
        <dbReference type="ARBA" id="ARBA00023014"/>
    </source>
</evidence>
<keyword evidence="4" id="KW-0227">DNA damage</keyword>
<evidence type="ECO:0000256" key="11">
    <source>
        <dbReference type="ARBA" id="ARBA00023204"/>
    </source>
</evidence>
<keyword evidence="6 16" id="KW-0347">Helicase</keyword>
<evidence type="ECO:0000256" key="12">
    <source>
        <dbReference type="ARBA" id="ARBA00023235"/>
    </source>
</evidence>
<keyword evidence="10" id="KW-0238">DNA-binding</keyword>
<comment type="similarity">
    <text evidence="13">Belongs to the helicase family. DinG subfamily.</text>
</comment>
<dbReference type="SMART" id="SM00488">
    <property type="entry name" value="DEXDc2"/>
    <property type="match status" value="1"/>
</dbReference>
<dbReference type="PANTHER" id="PTHR11472">
    <property type="entry name" value="DNA REPAIR DEAD HELICASE RAD3/XP-D SUBFAMILY MEMBER"/>
    <property type="match status" value="1"/>
</dbReference>
<dbReference type="InterPro" id="IPR006555">
    <property type="entry name" value="ATP-dep_Helicase_C"/>
</dbReference>
<feature type="domain" description="Helicase ATP-binding" evidence="15">
    <location>
        <begin position="173"/>
        <end position="428"/>
    </location>
</feature>
<accession>A0A7X6DIQ1</accession>
<feature type="region of interest" description="Disordered" evidence="14">
    <location>
        <begin position="765"/>
        <end position="787"/>
    </location>
</feature>
<keyword evidence="5" id="KW-0378">Hydrolase</keyword>
<evidence type="ECO:0000256" key="13">
    <source>
        <dbReference type="ARBA" id="ARBA00038058"/>
    </source>
</evidence>
<evidence type="ECO:0000256" key="10">
    <source>
        <dbReference type="ARBA" id="ARBA00023125"/>
    </source>
</evidence>
<evidence type="ECO:0000256" key="6">
    <source>
        <dbReference type="ARBA" id="ARBA00022806"/>
    </source>
</evidence>
<evidence type="ECO:0000259" key="15">
    <source>
        <dbReference type="PROSITE" id="PS51193"/>
    </source>
</evidence>
<name>A0A7X6DIQ1_9BURK</name>
<dbReference type="Pfam" id="PF13307">
    <property type="entry name" value="Helicase_C_2"/>
    <property type="match status" value="1"/>
</dbReference>
<reference evidence="16 17" key="1">
    <citation type="journal article" date="2020" name="Nature">
        <title>Bacterial chemolithoautotrophy via manganese oxidation.</title>
        <authorList>
            <person name="Yu H."/>
            <person name="Leadbetter J.R."/>
        </authorList>
    </citation>
    <scope>NUCLEOTIDE SEQUENCE [LARGE SCALE GENOMIC DNA]</scope>
    <source>
        <strain evidence="16 17">RBP-1</strain>
    </source>
</reference>
<dbReference type="SMART" id="SM00491">
    <property type="entry name" value="HELICc2"/>
    <property type="match status" value="1"/>
</dbReference>
<evidence type="ECO:0000256" key="4">
    <source>
        <dbReference type="ARBA" id="ARBA00022763"/>
    </source>
</evidence>
<keyword evidence="17" id="KW-1185">Reference proteome</keyword>
<dbReference type="GO" id="GO:0005524">
    <property type="term" value="F:ATP binding"/>
    <property type="evidence" value="ECO:0007669"/>
    <property type="project" value="UniProtKB-KW"/>
</dbReference>
<dbReference type="SUPFAM" id="SSF52540">
    <property type="entry name" value="P-loop containing nucleoside triphosphate hydrolases"/>
    <property type="match status" value="2"/>
</dbReference>
<dbReference type="InterPro" id="IPR014013">
    <property type="entry name" value="Helic_SF1/SF2_ATP-bd_DinG/Rad3"/>
</dbReference>
<dbReference type="InterPro" id="IPR010614">
    <property type="entry name" value="RAD3-like_helicase_DEAD"/>
</dbReference>
<dbReference type="GO" id="GO:0003677">
    <property type="term" value="F:DNA binding"/>
    <property type="evidence" value="ECO:0007669"/>
    <property type="project" value="UniProtKB-KW"/>
</dbReference>
<dbReference type="Pfam" id="PF06733">
    <property type="entry name" value="DEAD_2"/>
    <property type="match status" value="1"/>
</dbReference>
<gene>
    <name evidence="16" type="ORF">RAMLITH_18885</name>
</gene>
<evidence type="ECO:0000256" key="1">
    <source>
        <dbReference type="ARBA" id="ARBA00022485"/>
    </source>
</evidence>
<evidence type="ECO:0000256" key="3">
    <source>
        <dbReference type="ARBA" id="ARBA00022741"/>
    </source>
</evidence>
<keyword evidence="12" id="KW-0413">Isomerase</keyword>
<protein>
    <submittedName>
        <fullName evidence="16">ATP-dependent DNA helicase</fullName>
    </submittedName>
</protein>
<proteinExistence type="inferred from homology"/>
<dbReference type="GO" id="GO:0006281">
    <property type="term" value="P:DNA repair"/>
    <property type="evidence" value="ECO:0007669"/>
    <property type="project" value="UniProtKB-KW"/>
</dbReference>
<sequence>MQYSVSVRTLCEFTAKRGDLDLRFTPSPTALEGMAGHQHVTGRRGAGYETEIGLRGEFGPLVVRGRADGYDPVLRRLEEIKTRRGDLSRQPANHRALHWAQAKVYGWLLCQARGLAGLDLALVYFDLATQEETTFVETHSAPALQAFFEALCTEFLAWAEQELAHRTGRDRALAALAFPHEAFRAGQRELAEAVYRGAASGRCVLAQAPTGIGKTIATTFAMLKAAPSHGLDKVFYLTAKSTGRRMALEAAARLQEGEFAPRLRVLELTARDKACEHPDQACHGDSCPLARGFYDRLPAARADALASGLMDAAALRETARRHAVCPYYLAQEAARWADLVVGDYNYWFDGSAMLYATTAGNEWRVGVLADEAHNLVERARAMYSASLGQAALQPARESAAGDVRKALDRVQRSWSSVRKAHAQDEGGLQALPAAFVTALRNAAAAIETQLAQAAGAADSPLQQAYFDLLGFLRLADSFGSHSVLEVTQEAVRGRRAATTVRIQNLIPAPFLKPRFAAARTATLFSATLNPPRYALDMLGMPDDTAWTDVASPFQPEQLQVRTVRGISTRYPDRQRSAAPIAALIAEQFGAHAGNYLAFFSSFDYLELVAAEFRRSHPDIPTWTQVRGMDEARRGEFIARFVPGGAGVGFAVLGGSFGEGIDLRSDRLVGAFVATLGLPQVNPRNEQLKARLETAFGAGYDYTYLYPGLQKVVQAAGRVIRTHEDRGIVYLIDDRFQRPAVRELLPSWWRVTPVWRTGSAAAAARRYSAHGQAPGPRAGRARSDLEPR</sequence>
<keyword evidence="8" id="KW-0408">Iron</keyword>
<keyword evidence="9" id="KW-0411">Iron-sulfur</keyword>
<evidence type="ECO:0000256" key="5">
    <source>
        <dbReference type="ARBA" id="ARBA00022801"/>
    </source>
</evidence>
<dbReference type="GO" id="GO:0003678">
    <property type="term" value="F:DNA helicase activity"/>
    <property type="evidence" value="ECO:0007669"/>
    <property type="project" value="InterPro"/>
</dbReference>
<dbReference type="EMBL" id="VTOX01000008">
    <property type="protein sequence ID" value="NKE67891.1"/>
    <property type="molecule type" value="Genomic_DNA"/>
</dbReference>
<dbReference type="Proteomes" id="UP000521868">
    <property type="component" value="Unassembled WGS sequence"/>
</dbReference>
<dbReference type="InterPro" id="IPR027417">
    <property type="entry name" value="P-loop_NTPase"/>
</dbReference>
<dbReference type="PROSITE" id="PS51193">
    <property type="entry name" value="HELICASE_ATP_BIND_2"/>
    <property type="match status" value="1"/>
</dbReference>
<dbReference type="RefSeq" id="WP_168109025.1">
    <property type="nucleotide sequence ID" value="NZ_VTOX01000008.1"/>
</dbReference>